<dbReference type="Ensembl" id="ENSSPAT00000019902.1">
    <property type="protein sequence ID" value="ENSSPAP00000019606.1"/>
    <property type="gene ID" value="ENSSPAG00000014790.1"/>
</dbReference>
<feature type="chain" id="PRO_5044591841" evidence="5">
    <location>
        <begin position="21"/>
        <end position="210"/>
    </location>
</feature>
<dbReference type="RefSeq" id="XP_008296079.1">
    <property type="nucleotide sequence ID" value="XM_008297857.1"/>
</dbReference>
<dbReference type="PANTHER" id="PTHR11967">
    <property type="entry name" value="ALPHA-1-ACID GLYCOPROTEIN"/>
    <property type="match status" value="1"/>
</dbReference>
<protein>
    <submittedName>
        <fullName evidence="6">Uncharacterized LOC103369203</fullName>
    </submittedName>
    <submittedName>
        <fullName evidence="8">Uncharacterized protein LOC103369203 isoform X1</fullName>
    </submittedName>
</protein>
<dbReference type="Proteomes" id="UP000694891">
    <property type="component" value="Unplaced"/>
</dbReference>
<dbReference type="GO" id="GO:0005576">
    <property type="term" value="C:extracellular region"/>
    <property type="evidence" value="ECO:0007669"/>
    <property type="project" value="UniProtKB-SubCell"/>
</dbReference>
<keyword evidence="4" id="KW-0325">Glycoprotein</keyword>
<comment type="subcellular location">
    <subcellularLocation>
        <location evidence="1">Secreted</location>
    </subcellularLocation>
</comment>
<dbReference type="GeneTree" id="ENSGT00400000024810"/>
<reference evidence="6" key="1">
    <citation type="submission" date="2023-09" db="UniProtKB">
        <authorList>
            <consortium name="Ensembl"/>
        </authorList>
    </citation>
    <scope>IDENTIFICATION</scope>
</reference>
<dbReference type="Gene3D" id="2.40.128.20">
    <property type="match status" value="1"/>
</dbReference>
<reference evidence="8" key="2">
    <citation type="submission" date="2025-04" db="UniProtKB">
        <authorList>
            <consortium name="RefSeq"/>
        </authorList>
    </citation>
    <scope>IDENTIFICATION</scope>
</reference>
<evidence type="ECO:0000256" key="3">
    <source>
        <dbReference type="ARBA" id="ARBA00022729"/>
    </source>
</evidence>
<evidence type="ECO:0000256" key="1">
    <source>
        <dbReference type="ARBA" id="ARBA00004613"/>
    </source>
</evidence>
<name>A0A3B5AGS2_9TELE</name>
<gene>
    <name evidence="8" type="primary">LOC103369203</name>
</gene>
<dbReference type="InterPro" id="IPR012674">
    <property type="entry name" value="Calycin"/>
</dbReference>
<dbReference type="PANTHER" id="PTHR11967:SF2">
    <property type="entry name" value="ALPHA-1-ACID GLYCOPROTEIN 1"/>
    <property type="match status" value="1"/>
</dbReference>
<keyword evidence="3 5" id="KW-0732">Signal</keyword>
<proteinExistence type="predicted"/>
<evidence type="ECO:0000256" key="4">
    <source>
        <dbReference type="ARBA" id="ARBA00023180"/>
    </source>
</evidence>
<evidence type="ECO:0000313" key="7">
    <source>
        <dbReference type="Proteomes" id="UP000694891"/>
    </source>
</evidence>
<evidence type="ECO:0000256" key="5">
    <source>
        <dbReference type="SAM" id="SignalP"/>
    </source>
</evidence>
<keyword evidence="7" id="KW-1185">Reference proteome</keyword>
<dbReference type="AlphaFoldDB" id="A0A3B5AGS2"/>
<keyword evidence="2" id="KW-0964">Secreted</keyword>
<evidence type="ECO:0000313" key="6">
    <source>
        <dbReference type="Ensembl" id="ENSSPAP00000019606.1"/>
    </source>
</evidence>
<dbReference type="GeneID" id="103369203"/>
<dbReference type="OrthoDB" id="8931204at2759"/>
<organism evidence="6">
    <name type="scientific">Stegastes partitus</name>
    <name type="common">bicolor damselfish</name>
    <dbReference type="NCBI Taxonomy" id="144197"/>
    <lineage>
        <taxon>Eukaryota</taxon>
        <taxon>Metazoa</taxon>
        <taxon>Chordata</taxon>
        <taxon>Craniata</taxon>
        <taxon>Vertebrata</taxon>
        <taxon>Euteleostomi</taxon>
        <taxon>Actinopterygii</taxon>
        <taxon>Neopterygii</taxon>
        <taxon>Teleostei</taxon>
        <taxon>Neoteleostei</taxon>
        <taxon>Acanthomorphata</taxon>
        <taxon>Ovalentaria</taxon>
        <taxon>Pomacentridae</taxon>
        <taxon>Stegastes</taxon>
    </lineage>
</organism>
<accession>A0A3B5AGS2</accession>
<evidence type="ECO:0000313" key="8">
    <source>
        <dbReference type="RefSeq" id="XP_008296079.1"/>
    </source>
</evidence>
<evidence type="ECO:0000256" key="2">
    <source>
        <dbReference type="ARBA" id="ARBA00022525"/>
    </source>
</evidence>
<feature type="signal peptide" evidence="5">
    <location>
        <begin position="1"/>
        <end position="20"/>
    </location>
</feature>
<dbReference type="SUPFAM" id="SSF50814">
    <property type="entry name" value="Lipocalins"/>
    <property type="match status" value="1"/>
</dbReference>
<sequence>MKLWLEACFLFALLFVSSSALTPECEKLIEPLTLEEQLKAYGRMNILMGFADTAGFKGIQKAYGSYWMDITASPSGPGHLVVAHHKKINGVCTSSTVNMTVEGNTARIRHPGVSGDYQILPSCEGCLSLSVNYTIADMQNFLERLNVNITVGPGAISSHSLFLMANRTSVTDSDMEHFNKQVECFGFSGEPDFRYDEKTSFCPDGENIEA</sequence>